<evidence type="ECO:0000313" key="9">
    <source>
        <dbReference type="EMBL" id="GGY80044.1"/>
    </source>
</evidence>
<dbReference type="PANTHER" id="PTHR30576">
    <property type="entry name" value="COLANIC BIOSYNTHESIS UDP-GLUCOSE LIPID CARRIER TRANSFERASE"/>
    <property type="match status" value="1"/>
</dbReference>
<evidence type="ECO:0000259" key="8">
    <source>
        <dbReference type="Pfam" id="PF02397"/>
    </source>
</evidence>
<dbReference type="GO" id="GO:0016740">
    <property type="term" value="F:transferase activity"/>
    <property type="evidence" value="ECO:0007669"/>
    <property type="project" value="UniProtKB-KW"/>
</dbReference>
<evidence type="ECO:0000256" key="6">
    <source>
        <dbReference type="ARBA" id="ARBA00023136"/>
    </source>
</evidence>
<dbReference type="EMBL" id="BMXV01000007">
    <property type="protein sequence ID" value="GGY80044.1"/>
    <property type="molecule type" value="Genomic_DNA"/>
</dbReference>
<keyword evidence="4 7" id="KW-0812">Transmembrane</keyword>
<dbReference type="Proteomes" id="UP000601597">
    <property type="component" value="Unassembled WGS sequence"/>
</dbReference>
<feature type="transmembrane region" description="Helical" evidence="7">
    <location>
        <begin position="12"/>
        <end position="36"/>
    </location>
</feature>
<organism evidence="9 10">
    <name type="scientific">Marinobacter zhanjiangensis</name>
    <dbReference type="NCBI Taxonomy" id="578215"/>
    <lineage>
        <taxon>Bacteria</taxon>
        <taxon>Pseudomonadati</taxon>
        <taxon>Pseudomonadota</taxon>
        <taxon>Gammaproteobacteria</taxon>
        <taxon>Pseudomonadales</taxon>
        <taxon>Marinobacteraceae</taxon>
        <taxon>Marinobacter</taxon>
    </lineage>
</organism>
<evidence type="ECO:0000256" key="5">
    <source>
        <dbReference type="ARBA" id="ARBA00022989"/>
    </source>
</evidence>
<reference evidence="10" key="1">
    <citation type="journal article" date="2019" name="Int. J. Syst. Evol. Microbiol.">
        <title>The Global Catalogue of Microorganisms (GCM) 10K type strain sequencing project: providing services to taxonomists for standard genome sequencing and annotation.</title>
        <authorList>
            <consortium name="The Broad Institute Genomics Platform"/>
            <consortium name="The Broad Institute Genome Sequencing Center for Infectious Disease"/>
            <person name="Wu L."/>
            <person name="Ma J."/>
        </authorList>
    </citation>
    <scope>NUCLEOTIDE SEQUENCE [LARGE SCALE GENOMIC DNA]</scope>
    <source>
        <strain evidence="10">KCTC 22280</strain>
    </source>
</reference>
<sequence length="471" mass="53040">MFGVSYIRIRKHYLHLPYLVLGALEFAVLFGTFYLLGFVLDQLGAGAGRAQTNAGAALLFALVMSCGTLAMGVYFAMVREGFASMFFRTLVAFCFLGGLALTILYMVLPNVSPGSDKLFWAVLLAIFLVTLIRQLFLKVVDSDQLARRVVIYGGGEFAESLMSDYQTNLKASGIRIMGCIPDSATPKVDSRHHLPAPTDFYRFCQQNRISEIVIAQQERRSSEGGQLPVDAFMECKLRGIDVTDAVTFYERELKKARLELVHPSWILFSDGFKASRSRDFTKRVMDLLISLSLAVLLAPVMLLTALAVVLESGFPALYSQERVGARGKVFRIYKFRSMRQDAEKDGKARWATANDARVTRVGAFIRNTRLDELPQLWNVIKGEMSFVGPRPERPEFVEQLKEQVPFYNTRHYVKPGLMGWAQLNYPYGASIEDARGKLEYDLYYSKNHSIVMDFLIMIQTVEVVLLGKGVR</sequence>
<comment type="similarity">
    <text evidence="2">Belongs to the bacterial sugar transferase family.</text>
</comment>
<protein>
    <submittedName>
        <fullName evidence="9">Sugar transferase</fullName>
    </submittedName>
</protein>
<feature type="domain" description="Bacterial sugar transferase" evidence="8">
    <location>
        <begin position="282"/>
        <end position="465"/>
    </location>
</feature>
<dbReference type="PANTHER" id="PTHR30576:SF21">
    <property type="entry name" value="UDP-GLUCOSE:UNDECAPRENYL-PHOSPHATE GLUCOSE-1-PHOSPHATE TRANSFERASE"/>
    <property type="match status" value="1"/>
</dbReference>
<feature type="transmembrane region" description="Helical" evidence="7">
    <location>
        <begin position="118"/>
        <end position="137"/>
    </location>
</feature>
<feature type="transmembrane region" description="Helical" evidence="7">
    <location>
        <begin position="56"/>
        <end position="78"/>
    </location>
</feature>
<dbReference type="InterPro" id="IPR017475">
    <property type="entry name" value="EPS_sugar_tfrase"/>
</dbReference>
<evidence type="ECO:0000256" key="4">
    <source>
        <dbReference type="ARBA" id="ARBA00022692"/>
    </source>
</evidence>
<accession>A0ABQ3B5E4</accession>
<dbReference type="NCBIfam" id="TIGR03025">
    <property type="entry name" value="EPS_sugtrans"/>
    <property type="match status" value="1"/>
</dbReference>
<keyword evidence="3 9" id="KW-0808">Transferase</keyword>
<comment type="caution">
    <text evidence="9">The sequence shown here is derived from an EMBL/GenBank/DDBJ whole genome shotgun (WGS) entry which is preliminary data.</text>
</comment>
<keyword evidence="6 7" id="KW-0472">Membrane</keyword>
<dbReference type="Pfam" id="PF02397">
    <property type="entry name" value="Bac_transf"/>
    <property type="match status" value="1"/>
</dbReference>
<comment type="subcellular location">
    <subcellularLocation>
        <location evidence="1">Membrane</location>
        <topology evidence="1">Multi-pass membrane protein</topology>
    </subcellularLocation>
</comment>
<dbReference type="Pfam" id="PF13727">
    <property type="entry name" value="CoA_binding_3"/>
    <property type="match status" value="1"/>
</dbReference>
<dbReference type="InterPro" id="IPR017464">
    <property type="entry name" value="Sugar_tfrase_EpsB_2"/>
</dbReference>
<keyword evidence="5 7" id="KW-1133">Transmembrane helix</keyword>
<gene>
    <name evidence="9" type="ORF">GCM10007071_29200</name>
</gene>
<evidence type="ECO:0000256" key="7">
    <source>
        <dbReference type="SAM" id="Phobius"/>
    </source>
</evidence>
<dbReference type="InterPro" id="IPR003362">
    <property type="entry name" value="Bact_transf"/>
</dbReference>
<evidence type="ECO:0000256" key="2">
    <source>
        <dbReference type="ARBA" id="ARBA00006464"/>
    </source>
</evidence>
<feature type="transmembrane region" description="Helical" evidence="7">
    <location>
        <begin position="287"/>
        <end position="310"/>
    </location>
</feature>
<evidence type="ECO:0000313" key="10">
    <source>
        <dbReference type="Proteomes" id="UP000601597"/>
    </source>
</evidence>
<dbReference type="RefSeq" id="WP_189577526.1">
    <property type="nucleotide sequence ID" value="NZ_BMXV01000007.1"/>
</dbReference>
<feature type="transmembrane region" description="Helical" evidence="7">
    <location>
        <begin position="85"/>
        <end position="106"/>
    </location>
</feature>
<keyword evidence="10" id="KW-1185">Reference proteome</keyword>
<evidence type="ECO:0000256" key="3">
    <source>
        <dbReference type="ARBA" id="ARBA00022679"/>
    </source>
</evidence>
<evidence type="ECO:0000256" key="1">
    <source>
        <dbReference type="ARBA" id="ARBA00004141"/>
    </source>
</evidence>
<proteinExistence type="inferred from homology"/>
<dbReference type="NCBIfam" id="TIGR03013">
    <property type="entry name" value="EpsB_2"/>
    <property type="match status" value="1"/>
</dbReference>
<name>A0ABQ3B5E4_9GAMM</name>